<reference evidence="2 3" key="1">
    <citation type="submission" date="2016-07" db="EMBL/GenBank/DDBJ databases">
        <title>Draft genome of the white-rot fungus Obba rivulosa 3A-2.</title>
        <authorList>
            <consortium name="DOE Joint Genome Institute"/>
            <person name="Miettinen O."/>
            <person name="Riley R."/>
            <person name="Acob R."/>
            <person name="Barry K."/>
            <person name="Cullen D."/>
            <person name="De Vries R."/>
            <person name="Hainaut M."/>
            <person name="Hatakka A."/>
            <person name="Henrissat B."/>
            <person name="Hilden K."/>
            <person name="Kuo R."/>
            <person name="Labutti K."/>
            <person name="Lipzen A."/>
            <person name="Makela M.R."/>
            <person name="Sandor L."/>
            <person name="Spatafora J.W."/>
            <person name="Grigoriev I.V."/>
            <person name="Hibbett D.S."/>
        </authorList>
    </citation>
    <scope>NUCLEOTIDE SEQUENCE [LARGE SCALE GENOMIC DNA]</scope>
    <source>
        <strain evidence="2 3">3A-2</strain>
    </source>
</reference>
<sequence length="193" mass="22353">MPPPPKPAPPVKLEVTLNSLRNTAISTGDDSVHYEIVTRFWHPNTTKINRVNFETRELATVAEIEHARPDGKSGDARVRFSDKGDWMSATEFVKFEDEAVGGSFQGTGGVEYKWRMHKGRLQLVRADDPEKVPVAEFRPHKRHFFVFRMSRHAYFEVKPIPEVVDALDRLIVSYLLVERKRRESKIRIRLERS</sequence>
<proteinExistence type="predicted"/>
<dbReference type="Proteomes" id="UP000250043">
    <property type="component" value="Unassembled WGS sequence"/>
</dbReference>
<gene>
    <name evidence="2" type="ORF">OBBRIDRAFT_733290</name>
</gene>
<dbReference type="EMBL" id="KV722436">
    <property type="protein sequence ID" value="OCH89068.1"/>
    <property type="molecule type" value="Genomic_DNA"/>
</dbReference>
<evidence type="ECO:0000313" key="3">
    <source>
        <dbReference type="Proteomes" id="UP000250043"/>
    </source>
</evidence>
<evidence type="ECO:0000313" key="2">
    <source>
        <dbReference type="EMBL" id="OCH89068.1"/>
    </source>
</evidence>
<organism evidence="2 3">
    <name type="scientific">Obba rivulosa</name>
    <dbReference type="NCBI Taxonomy" id="1052685"/>
    <lineage>
        <taxon>Eukaryota</taxon>
        <taxon>Fungi</taxon>
        <taxon>Dikarya</taxon>
        <taxon>Basidiomycota</taxon>
        <taxon>Agaricomycotina</taxon>
        <taxon>Agaricomycetes</taxon>
        <taxon>Polyporales</taxon>
        <taxon>Gelatoporiaceae</taxon>
        <taxon>Obba</taxon>
    </lineage>
</organism>
<feature type="domain" description="DUF6593" evidence="1">
    <location>
        <begin position="18"/>
        <end position="183"/>
    </location>
</feature>
<dbReference type="Pfam" id="PF20236">
    <property type="entry name" value="DUF6593"/>
    <property type="match status" value="1"/>
</dbReference>
<accession>A0A8E2DN65</accession>
<dbReference type="AlphaFoldDB" id="A0A8E2DN65"/>
<evidence type="ECO:0000259" key="1">
    <source>
        <dbReference type="Pfam" id="PF20236"/>
    </source>
</evidence>
<keyword evidence="3" id="KW-1185">Reference proteome</keyword>
<protein>
    <recommendedName>
        <fullName evidence="1">DUF6593 domain-containing protein</fullName>
    </recommendedName>
</protein>
<dbReference type="InterPro" id="IPR046528">
    <property type="entry name" value="DUF6593"/>
</dbReference>
<name>A0A8E2DN65_9APHY</name>
<dbReference type="OrthoDB" id="2798132at2759"/>